<dbReference type="AlphaFoldDB" id="A0A0U3AGI4"/>
<protein>
    <recommendedName>
        <fullName evidence="3">Adhesin domain-containing protein</fullName>
    </recommendedName>
</protein>
<keyword evidence="2" id="KW-1185">Reference proteome</keyword>
<proteinExistence type="predicted"/>
<dbReference type="Proteomes" id="UP000068447">
    <property type="component" value="Chromosome"/>
</dbReference>
<reference evidence="1 2" key="1">
    <citation type="submission" date="2015-12" db="EMBL/GenBank/DDBJ databases">
        <title>Complete genome of Lacimicrobium alkaliphilum KCTC 32984.</title>
        <authorList>
            <person name="Kim S.-G."/>
            <person name="Lee Y.-J."/>
        </authorList>
    </citation>
    <scope>NUCLEOTIDE SEQUENCE [LARGE SCALE GENOMIC DNA]</scope>
    <source>
        <strain evidence="1 2">YelD216</strain>
    </source>
</reference>
<evidence type="ECO:0000313" key="1">
    <source>
        <dbReference type="EMBL" id="ALS97154.1"/>
    </source>
</evidence>
<dbReference type="RefSeq" id="WP_062475686.1">
    <property type="nucleotide sequence ID" value="NZ_CP013650.1"/>
</dbReference>
<evidence type="ECO:0000313" key="2">
    <source>
        <dbReference type="Proteomes" id="UP000068447"/>
    </source>
</evidence>
<evidence type="ECO:0008006" key="3">
    <source>
        <dbReference type="Google" id="ProtNLM"/>
    </source>
</evidence>
<sequence>MKHSVFSIISATALISVLLTGCIVHVGAGESGGNVDGVFGGIDIQSGRSAKDLSMVNGSIEMENDSSARDLSTVNGSIELADNVSIRNAETVNGSIEAGRNLRVEKSLETVNGEILLEEGAEVGKDVSNINGDLRLIDARIGGDVETFNGDVELLGNTHIEGDVAIRRNRDKSWFKWNSDSEPSLTIGANVQIDGEIILERPVDLKLENSALSSKVVRRYTDE</sequence>
<dbReference type="InterPro" id="IPR011004">
    <property type="entry name" value="Trimer_LpxA-like_sf"/>
</dbReference>
<dbReference type="SUPFAM" id="SSF51161">
    <property type="entry name" value="Trimeric LpxA-like enzymes"/>
    <property type="match status" value="1"/>
</dbReference>
<dbReference type="OrthoDB" id="6321858at2"/>
<dbReference type="PROSITE" id="PS51257">
    <property type="entry name" value="PROKAR_LIPOPROTEIN"/>
    <property type="match status" value="1"/>
</dbReference>
<name>A0A0U3AGI4_9ALTE</name>
<accession>A0A0U3AGI4</accession>
<organism evidence="1 2">
    <name type="scientific">Lacimicrobium alkaliphilum</name>
    <dbReference type="NCBI Taxonomy" id="1526571"/>
    <lineage>
        <taxon>Bacteria</taxon>
        <taxon>Pseudomonadati</taxon>
        <taxon>Pseudomonadota</taxon>
        <taxon>Gammaproteobacteria</taxon>
        <taxon>Alteromonadales</taxon>
        <taxon>Alteromonadaceae</taxon>
        <taxon>Lacimicrobium</taxon>
    </lineage>
</organism>
<dbReference type="EMBL" id="CP013650">
    <property type="protein sequence ID" value="ALS97154.1"/>
    <property type="molecule type" value="Genomic_DNA"/>
</dbReference>
<dbReference type="STRING" id="1526571.AT746_01905"/>
<dbReference type="KEGG" id="lal:AT746_01905"/>
<gene>
    <name evidence="1" type="ORF">AT746_01905</name>
</gene>